<reference evidence="1 2" key="1">
    <citation type="journal article" date="2011" name="Genome Res.">
        <title>Phylogeny-wide analysis of social amoeba genomes highlights ancient origins for complex intercellular communication.</title>
        <authorList>
            <person name="Heidel A.J."/>
            <person name="Lawal H.M."/>
            <person name="Felder M."/>
            <person name="Schilde C."/>
            <person name="Helps N.R."/>
            <person name="Tunggal B."/>
            <person name="Rivero F."/>
            <person name="John U."/>
            <person name="Schleicher M."/>
            <person name="Eichinger L."/>
            <person name="Platzer M."/>
            <person name="Noegel A.A."/>
            <person name="Schaap P."/>
            <person name="Gloeckner G."/>
        </authorList>
    </citation>
    <scope>NUCLEOTIDE SEQUENCE [LARGE SCALE GENOMIC DNA]</scope>
    <source>
        <strain evidence="2">ATCC 26659 / Pp 5 / PN500</strain>
    </source>
</reference>
<dbReference type="RefSeq" id="XP_020436353.1">
    <property type="nucleotide sequence ID" value="XM_020574281.1"/>
</dbReference>
<dbReference type="SUPFAM" id="SSF52833">
    <property type="entry name" value="Thioredoxin-like"/>
    <property type="match status" value="1"/>
</dbReference>
<dbReference type="InterPro" id="IPR036249">
    <property type="entry name" value="Thioredoxin-like_sf"/>
</dbReference>
<evidence type="ECO:0000313" key="1">
    <source>
        <dbReference type="EMBL" id="EFA84237.1"/>
    </source>
</evidence>
<dbReference type="GeneID" id="31358836"/>
<name>D3B4I9_HETP5</name>
<evidence type="ECO:0000313" key="2">
    <source>
        <dbReference type="Proteomes" id="UP000001396"/>
    </source>
</evidence>
<organism evidence="1 2">
    <name type="scientific">Heterostelium pallidum (strain ATCC 26659 / Pp 5 / PN500)</name>
    <name type="common">Cellular slime mold</name>
    <name type="synonym">Polysphondylium pallidum</name>
    <dbReference type="NCBI Taxonomy" id="670386"/>
    <lineage>
        <taxon>Eukaryota</taxon>
        <taxon>Amoebozoa</taxon>
        <taxon>Evosea</taxon>
        <taxon>Eumycetozoa</taxon>
        <taxon>Dictyostelia</taxon>
        <taxon>Acytosteliales</taxon>
        <taxon>Acytosteliaceae</taxon>
        <taxon>Heterostelium</taxon>
    </lineage>
</organism>
<accession>D3B4I9</accession>
<keyword evidence="2" id="KW-1185">Reference proteome</keyword>
<dbReference type="AlphaFoldDB" id="D3B4I9"/>
<gene>
    <name evidence="1" type="ORF">PPL_03314</name>
</gene>
<dbReference type="Proteomes" id="UP000001396">
    <property type="component" value="Unassembled WGS sequence"/>
</dbReference>
<dbReference type="Gene3D" id="3.40.30.10">
    <property type="entry name" value="Glutaredoxin"/>
    <property type="match status" value="1"/>
</dbReference>
<sequence>MTLPEFISGWTQISNKDDFMFQLTEGDENEVVIVYFGQPNCIACDMVKEYMRTLPGRYPNAYMFQVPFGSPVTKDCMWANDVAIYPFVKVFKNFSKVQNCMGYVTGSGTNMIDDLIKRYYELIRITNL</sequence>
<dbReference type="InParanoid" id="D3B4I9"/>
<comment type="caution">
    <text evidence="1">The sequence shown here is derived from an EMBL/GenBank/DDBJ whole genome shotgun (WGS) entry which is preliminary data.</text>
</comment>
<evidence type="ECO:0008006" key="3">
    <source>
        <dbReference type="Google" id="ProtNLM"/>
    </source>
</evidence>
<proteinExistence type="predicted"/>
<dbReference type="EMBL" id="ADBJ01000010">
    <property type="protein sequence ID" value="EFA84237.1"/>
    <property type="molecule type" value="Genomic_DNA"/>
</dbReference>
<protein>
    <recommendedName>
        <fullName evidence="3">Thioredoxin-like protein</fullName>
    </recommendedName>
</protein>